<dbReference type="SMART" id="SM00132">
    <property type="entry name" value="LIM"/>
    <property type="match status" value="1"/>
</dbReference>
<reference evidence="17" key="2">
    <citation type="submission" date="2025-09" db="UniProtKB">
        <authorList>
            <consortium name="Ensembl"/>
        </authorList>
    </citation>
    <scope>IDENTIFICATION</scope>
</reference>
<organism evidence="17 18">
    <name type="scientific">Nothobranchius furzeri</name>
    <name type="common">Turquoise killifish</name>
    <dbReference type="NCBI Taxonomy" id="105023"/>
    <lineage>
        <taxon>Eukaryota</taxon>
        <taxon>Metazoa</taxon>
        <taxon>Chordata</taxon>
        <taxon>Craniata</taxon>
        <taxon>Vertebrata</taxon>
        <taxon>Euteleostomi</taxon>
        <taxon>Actinopterygii</taxon>
        <taxon>Neopterygii</taxon>
        <taxon>Teleostei</taxon>
        <taxon>Neoteleostei</taxon>
        <taxon>Acanthomorphata</taxon>
        <taxon>Ovalentaria</taxon>
        <taxon>Atherinomorphae</taxon>
        <taxon>Cyprinodontiformes</taxon>
        <taxon>Nothobranchiidae</taxon>
        <taxon>Nothobranchius</taxon>
    </lineage>
</organism>
<dbReference type="InterPro" id="IPR001715">
    <property type="entry name" value="CH_dom"/>
</dbReference>
<evidence type="ECO:0000256" key="3">
    <source>
        <dbReference type="ARBA" id="ARBA00012709"/>
    </source>
</evidence>
<reference evidence="17" key="1">
    <citation type="submission" date="2025-08" db="UniProtKB">
        <authorList>
            <consortium name="Ensembl"/>
        </authorList>
    </citation>
    <scope>IDENTIFICATION</scope>
</reference>
<dbReference type="Gene3D" id="1.10.418.10">
    <property type="entry name" value="Calponin-like domain"/>
    <property type="match status" value="1"/>
</dbReference>
<dbReference type="GeneTree" id="ENSGT00940000158780"/>
<dbReference type="InterPro" id="IPR001781">
    <property type="entry name" value="Znf_LIM"/>
</dbReference>
<evidence type="ECO:0000256" key="9">
    <source>
        <dbReference type="ARBA" id="ARBA00023054"/>
    </source>
</evidence>
<feature type="region of interest" description="Disordered" evidence="13">
    <location>
        <begin position="503"/>
        <end position="648"/>
    </location>
</feature>
<dbReference type="CDD" id="cd09439">
    <property type="entry name" value="LIM_Mical"/>
    <property type="match status" value="1"/>
</dbReference>
<evidence type="ECO:0000256" key="10">
    <source>
        <dbReference type="ARBA" id="ARBA00023203"/>
    </source>
</evidence>
<dbReference type="Proteomes" id="UP000694548">
    <property type="component" value="Unassembled WGS sequence"/>
</dbReference>
<evidence type="ECO:0000313" key="18">
    <source>
        <dbReference type="Proteomes" id="UP000694548"/>
    </source>
</evidence>
<comment type="catalytic activity">
    <reaction evidence="11">
        <text>L-methionyl-[F-actin] + NADPH + O2 + H(+) = L-methionyl-(R)-S-oxide-[F-actin] + NADP(+) + H2O</text>
        <dbReference type="Rhea" id="RHEA:51308"/>
        <dbReference type="Rhea" id="RHEA-COMP:12953"/>
        <dbReference type="Rhea" id="RHEA-COMP:12956"/>
        <dbReference type="ChEBI" id="CHEBI:15377"/>
        <dbReference type="ChEBI" id="CHEBI:15378"/>
        <dbReference type="ChEBI" id="CHEBI:15379"/>
        <dbReference type="ChEBI" id="CHEBI:16044"/>
        <dbReference type="ChEBI" id="CHEBI:45764"/>
        <dbReference type="ChEBI" id="CHEBI:57783"/>
        <dbReference type="ChEBI" id="CHEBI:58349"/>
        <dbReference type="EC" id="1.14.13.225"/>
    </reaction>
</comment>
<dbReference type="Pfam" id="PF00307">
    <property type="entry name" value="CH"/>
    <property type="match status" value="1"/>
</dbReference>
<evidence type="ECO:0000313" key="17">
    <source>
        <dbReference type="Ensembl" id="ENSNFUP00015022539.1"/>
    </source>
</evidence>
<evidence type="ECO:0000259" key="16">
    <source>
        <dbReference type="PROSITE" id="PS51848"/>
    </source>
</evidence>
<evidence type="ECO:0000256" key="5">
    <source>
        <dbReference type="ARBA" id="ARBA00022723"/>
    </source>
</evidence>
<keyword evidence="5 12" id="KW-0479">Metal-binding</keyword>
<dbReference type="PROSITE" id="PS50021">
    <property type="entry name" value="CH"/>
    <property type="match status" value="1"/>
</dbReference>
<keyword evidence="4" id="KW-0597">Phosphoprotein</keyword>
<feature type="domain" description="Calponin-homology (CH)" evidence="14">
    <location>
        <begin position="149"/>
        <end position="252"/>
    </location>
</feature>
<evidence type="ECO:0000256" key="2">
    <source>
        <dbReference type="ARBA" id="ARBA00008223"/>
    </source>
</evidence>
<dbReference type="PROSITE" id="PS50023">
    <property type="entry name" value="LIM_DOMAIN_2"/>
    <property type="match status" value="1"/>
</dbReference>
<sequence length="1015" mass="114888">MFDFTCMYASENAALIREKHGHQLLVALVGDSLLEPFWPMGTGCARGFLAAFDAAWMVRGWAQGKNSLEVLAERESIYRLLPQTTPENISKNFEQYSIDPATRYPNLNSSCVRPHQVRHLFIGGQQNSGLVEKAGPTRRSVNLFRKESEVRPSRLLTWCQKQTQGYRGVDVTNLTSSWRSGLALCALVHRQRPELIDFDSLNEEDVARNNQLAFDVAEREFGIQPVTTGKEMAARAEPDKLLMVLYLSKFFEAFRKSSLNNICKESDENGEENPSKTNHRLLNLPQPRKRTPRDEKKLEDDLVNKRRRKGNNYLSELSCHSAPPAGEDGELRENKVRSMTTQLLAKFENSSTAKCVGRRDVAAGLGGSDVCHFCTKRVYVMERLSAEGFFFHRECFRCDVCNCTLRLGGHSFDSREVKFYCKMHYAQRRSSCHLGRFRRRTEDQSSIKPSSLDGGIYPSTGGAQPTGGASSLQAERLCKGQRIIPGDAEMAVDALEASCIIGPAKEEGQSPDSTKGLSSTKHGNRWKRKIRTTFPLIFNKHKQETVPDSAQAASTGKRADSKSTAEVKNHSEGSERKDERSAAIKSASSAPRKRLVLTQSDKEKLLNWELKPEETSTNSPQHEKRVQAEADELQTNPSQDGTTSQSQTSAFQVLANAFRRTFSGSAQPSSSKTAVVMRPKRDGLSKRRPVSEGAFGFNSKLSNVVQNSSEEERRTSVHDVRWASVSTDPWGAGRDLPSLLQQVSLNGQRDPEGVFSHTANPRSKRLDLFSSLRLRKRDVPKGEGSDQEVQKEIRTFLSNLRNKASSQQHLEELSSSSDENETPTSSLKISSEKQKKKQEKMAVQQAKREQLKRLHRAQMIQRQLEEVEEKQRDLEEKGVAIEKTIRAEDTPEMDDRDEAQLYQAWFQLVLEKNRLARYESELMIFAQELALEDTQSRLQQDLRCRMVIEDTKKSASELQEEQEILVEIMRTVEKRDMLVSILEEQRLKERAEDKDLESLILSRGYEFHWAHGSDS</sequence>
<dbReference type="SMART" id="SM00033">
    <property type="entry name" value="CH"/>
    <property type="match status" value="1"/>
</dbReference>
<feature type="compositionally biased region" description="Polar residues" evidence="13">
    <location>
        <begin position="461"/>
        <end position="471"/>
    </location>
</feature>
<feature type="compositionally biased region" description="Polar residues" evidence="13">
    <location>
        <begin position="510"/>
        <end position="521"/>
    </location>
</feature>
<feature type="region of interest" description="Disordered" evidence="13">
    <location>
        <begin position="662"/>
        <end position="693"/>
    </location>
</feature>
<feature type="compositionally biased region" description="Basic and acidic residues" evidence="13">
    <location>
        <begin position="292"/>
        <end position="302"/>
    </location>
</feature>
<feature type="region of interest" description="Disordered" evidence="13">
    <location>
        <begin position="802"/>
        <end position="842"/>
    </location>
</feature>
<dbReference type="SMART" id="SM01203">
    <property type="entry name" value="DUF3585"/>
    <property type="match status" value="1"/>
</dbReference>
<dbReference type="GO" id="GO:0120501">
    <property type="term" value="F:F-actin monooxygenase activity"/>
    <property type="evidence" value="ECO:0007669"/>
    <property type="project" value="UniProtKB-EC"/>
</dbReference>
<evidence type="ECO:0000259" key="15">
    <source>
        <dbReference type="PROSITE" id="PS50023"/>
    </source>
</evidence>
<feature type="compositionally biased region" description="Polar residues" evidence="13">
    <location>
        <begin position="662"/>
        <end position="673"/>
    </location>
</feature>
<dbReference type="InterPro" id="IPR050540">
    <property type="entry name" value="F-actin_Monoox_Mical"/>
</dbReference>
<dbReference type="PANTHER" id="PTHR23167">
    <property type="entry name" value="CALPONIN HOMOLOGY DOMAIN-CONTAINING PROTEIN DDB_G0272472-RELATED"/>
    <property type="match status" value="1"/>
</dbReference>
<keyword evidence="18" id="KW-1185">Reference proteome</keyword>
<dbReference type="Ensembl" id="ENSNFUT00015023576.1">
    <property type="protein sequence ID" value="ENSNFUP00015022539.1"/>
    <property type="gene ID" value="ENSNFUG00015010905.1"/>
</dbReference>
<dbReference type="GO" id="GO:0003779">
    <property type="term" value="F:actin binding"/>
    <property type="evidence" value="ECO:0007669"/>
    <property type="project" value="UniProtKB-KW"/>
</dbReference>
<feature type="compositionally biased region" description="Basic and acidic residues" evidence="13">
    <location>
        <begin position="600"/>
        <end position="614"/>
    </location>
</feature>
<evidence type="ECO:0000256" key="1">
    <source>
        <dbReference type="ARBA" id="ARBA00004177"/>
    </source>
</evidence>
<evidence type="ECO:0000256" key="12">
    <source>
        <dbReference type="PROSITE-ProRule" id="PRU00125"/>
    </source>
</evidence>
<feature type="compositionally biased region" description="Low complexity" evidence="13">
    <location>
        <begin position="805"/>
        <end position="817"/>
    </location>
</feature>
<keyword evidence="10" id="KW-0009">Actin-binding</keyword>
<dbReference type="PROSITE" id="PS00478">
    <property type="entry name" value="LIM_DOMAIN_1"/>
    <property type="match status" value="1"/>
</dbReference>
<dbReference type="GO" id="GO:0005768">
    <property type="term" value="C:endosome"/>
    <property type="evidence" value="ECO:0007669"/>
    <property type="project" value="UniProtKB-SubCell"/>
</dbReference>
<feature type="region of interest" description="Disordered" evidence="13">
    <location>
        <begin position="441"/>
        <end position="471"/>
    </location>
</feature>
<feature type="region of interest" description="Disordered" evidence="13">
    <location>
        <begin position="265"/>
        <end position="302"/>
    </location>
</feature>
<evidence type="ECO:0000259" key="14">
    <source>
        <dbReference type="PROSITE" id="PS50021"/>
    </source>
</evidence>
<dbReference type="InterPro" id="IPR036188">
    <property type="entry name" value="FAD/NAD-bd_sf"/>
</dbReference>
<dbReference type="InterPro" id="IPR022735">
    <property type="entry name" value="bMERB_dom"/>
</dbReference>
<comment type="similarity">
    <text evidence="2">Belongs to the Mical family.</text>
</comment>
<keyword evidence="7 12" id="KW-0862">Zinc</keyword>
<dbReference type="AlphaFoldDB" id="A0A8C6LS84"/>
<dbReference type="GO" id="GO:0046872">
    <property type="term" value="F:metal ion binding"/>
    <property type="evidence" value="ECO:0007669"/>
    <property type="project" value="UniProtKB-KW"/>
</dbReference>
<feature type="compositionally biased region" description="Basic residues" evidence="13">
    <location>
        <begin position="522"/>
        <end position="531"/>
    </location>
</feature>
<feature type="domain" description="BMERB" evidence="16">
    <location>
        <begin position="847"/>
        <end position="998"/>
    </location>
</feature>
<feature type="compositionally biased region" description="Low complexity" evidence="13">
    <location>
        <begin position="638"/>
        <end position="648"/>
    </location>
</feature>
<evidence type="ECO:0000256" key="6">
    <source>
        <dbReference type="ARBA" id="ARBA00022753"/>
    </source>
</evidence>
<evidence type="ECO:0000256" key="4">
    <source>
        <dbReference type="ARBA" id="ARBA00022553"/>
    </source>
</evidence>
<dbReference type="PANTHER" id="PTHR23167:SF39">
    <property type="entry name" value="[F-ACTIN]-MONOOXYGENASE MICAL2"/>
    <property type="match status" value="1"/>
</dbReference>
<accession>A0A8C6LS84</accession>
<evidence type="ECO:0000256" key="11">
    <source>
        <dbReference type="ARBA" id="ARBA00049522"/>
    </source>
</evidence>
<keyword evidence="9" id="KW-0175">Coiled coil</keyword>
<dbReference type="Pfam" id="PF00412">
    <property type="entry name" value="LIM"/>
    <property type="match status" value="1"/>
</dbReference>
<dbReference type="Gene3D" id="2.10.110.10">
    <property type="entry name" value="Cysteine Rich Protein"/>
    <property type="match status" value="1"/>
</dbReference>
<evidence type="ECO:0000256" key="13">
    <source>
        <dbReference type="SAM" id="MobiDB-lite"/>
    </source>
</evidence>
<protein>
    <recommendedName>
        <fullName evidence="3">F-actin monooxygenase</fullName>
        <ecNumber evidence="3">1.14.13.225</ecNumber>
    </recommendedName>
</protein>
<name>A0A8C6LS84_NOTFU</name>
<evidence type="ECO:0000256" key="8">
    <source>
        <dbReference type="ARBA" id="ARBA00023038"/>
    </source>
</evidence>
<dbReference type="Gene3D" id="3.50.50.60">
    <property type="entry name" value="FAD/NAD(P)-binding domain"/>
    <property type="match status" value="1"/>
</dbReference>
<dbReference type="FunFam" id="1.10.418.10:FF:000023">
    <property type="entry name" value="EH domain-binding protein 1 isoform X1"/>
    <property type="match status" value="1"/>
</dbReference>
<dbReference type="EC" id="1.14.13.225" evidence="3"/>
<dbReference type="PROSITE" id="PS51848">
    <property type="entry name" value="BMERB"/>
    <property type="match status" value="1"/>
</dbReference>
<feature type="domain" description="LIM zinc-binding" evidence="15">
    <location>
        <begin position="369"/>
        <end position="431"/>
    </location>
</feature>
<feature type="compositionally biased region" description="Basic and acidic residues" evidence="13">
    <location>
        <begin position="557"/>
        <end position="582"/>
    </location>
</feature>
<dbReference type="Pfam" id="PF12130">
    <property type="entry name" value="bMERB_dom"/>
    <property type="match status" value="1"/>
</dbReference>
<dbReference type="SUPFAM" id="SSF57716">
    <property type="entry name" value="Glucocorticoid receptor-like (DNA-binding domain)"/>
    <property type="match status" value="2"/>
</dbReference>
<comment type="subcellular location">
    <subcellularLocation>
        <location evidence="1">Endosome</location>
    </subcellularLocation>
</comment>
<dbReference type="InterPro" id="IPR036872">
    <property type="entry name" value="CH_dom_sf"/>
</dbReference>
<evidence type="ECO:0000256" key="7">
    <source>
        <dbReference type="ARBA" id="ARBA00022833"/>
    </source>
</evidence>
<proteinExistence type="inferred from homology"/>
<dbReference type="SUPFAM" id="SSF47576">
    <property type="entry name" value="Calponin-homology domain, CH-domain"/>
    <property type="match status" value="1"/>
</dbReference>
<keyword evidence="6" id="KW-0967">Endosome</keyword>
<keyword evidence="8 12" id="KW-0440">LIM domain</keyword>